<dbReference type="RefSeq" id="WP_195000362.1">
    <property type="nucleotide sequence ID" value="NZ_JADLQN010000001.1"/>
</dbReference>
<feature type="domain" description="DUF4334" evidence="2">
    <location>
        <begin position="94"/>
        <end position="154"/>
    </location>
</feature>
<sequence length="162" mass="18540">MTTDRIDWRVLREVGEGVSPRDLDQLWSQLPTARAEDILGPWRGAAFQTGHPLCKALAASRWHGKHFLALDDAKPLICRDEQGNLFSNIELGQGEATLWNIEFRGEVTATMVYDGRAVFDHFKWLDENTLMGIMNGRRELVLSRDEHFYFLLERDPEAGAVR</sequence>
<keyword evidence="4" id="KW-1185">Reference proteome</keyword>
<dbReference type="InterPro" id="IPR025568">
    <property type="entry name" value="DUF4334"/>
</dbReference>
<dbReference type="EMBL" id="JADLQN010000001">
    <property type="protein sequence ID" value="MBF6353454.1"/>
    <property type="molecule type" value="Genomic_DNA"/>
</dbReference>
<evidence type="ECO:0000313" key="3">
    <source>
        <dbReference type="EMBL" id="MBF6353454.1"/>
    </source>
</evidence>
<dbReference type="Proteomes" id="UP000707731">
    <property type="component" value="Unassembled WGS sequence"/>
</dbReference>
<feature type="domain" description="GXWXG" evidence="1">
    <location>
        <begin position="25"/>
        <end position="83"/>
    </location>
</feature>
<name>A0ABS0D4P9_9NOCA</name>
<evidence type="ECO:0000259" key="2">
    <source>
        <dbReference type="Pfam" id="PF14232"/>
    </source>
</evidence>
<evidence type="ECO:0000259" key="1">
    <source>
        <dbReference type="Pfam" id="PF14231"/>
    </source>
</evidence>
<dbReference type="InterPro" id="IPR025951">
    <property type="entry name" value="GXWXG_dom"/>
</dbReference>
<dbReference type="Gene3D" id="2.40.128.580">
    <property type="entry name" value="GXWXG domain"/>
    <property type="match status" value="1"/>
</dbReference>
<dbReference type="Pfam" id="PF14232">
    <property type="entry name" value="DUF4334"/>
    <property type="match status" value="1"/>
</dbReference>
<reference evidence="3 4" key="1">
    <citation type="submission" date="2020-10" db="EMBL/GenBank/DDBJ databases">
        <title>Identification of Nocardia species via Next-generation sequencing and recognition of intraspecies genetic diversity.</title>
        <authorList>
            <person name="Li P."/>
            <person name="Li P."/>
            <person name="Lu B."/>
        </authorList>
    </citation>
    <scope>NUCLEOTIDE SEQUENCE [LARGE SCALE GENOMIC DNA]</scope>
    <source>
        <strain evidence="3 4">BJ06-0143</strain>
    </source>
</reference>
<comment type="caution">
    <text evidence="3">The sequence shown here is derived from an EMBL/GenBank/DDBJ whole genome shotgun (WGS) entry which is preliminary data.</text>
</comment>
<protein>
    <submittedName>
        <fullName evidence="3">DUF4334 domain-containing protein</fullName>
    </submittedName>
</protein>
<evidence type="ECO:0000313" key="4">
    <source>
        <dbReference type="Proteomes" id="UP000707731"/>
    </source>
</evidence>
<gene>
    <name evidence="3" type="ORF">IU449_02640</name>
</gene>
<accession>A0ABS0D4P9</accession>
<proteinExistence type="predicted"/>
<dbReference type="Pfam" id="PF14231">
    <property type="entry name" value="GXWXG"/>
    <property type="match status" value="1"/>
</dbReference>
<organism evidence="3 4">
    <name type="scientific">Nocardia higoensis</name>
    <dbReference type="NCBI Taxonomy" id="228599"/>
    <lineage>
        <taxon>Bacteria</taxon>
        <taxon>Bacillati</taxon>
        <taxon>Actinomycetota</taxon>
        <taxon>Actinomycetes</taxon>
        <taxon>Mycobacteriales</taxon>
        <taxon>Nocardiaceae</taxon>
        <taxon>Nocardia</taxon>
    </lineage>
</organism>